<proteinExistence type="predicted"/>
<accession>A0A4V0P227</accession>
<sequence length="79" mass="9223">MTEKMASVSHQNDITLKTCRDGFNKYHHMVTPKAEYSGIGWFLVTFGITIRPKKIKYMCRKCNEIFDESSSKEDLDRNT</sequence>
<dbReference type="OrthoDB" id="5296449at2"/>
<dbReference type="RefSeq" id="WP_130605629.1">
    <property type="nucleotide sequence ID" value="NZ_AP019368.1"/>
</dbReference>
<protein>
    <submittedName>
        <fullName evidence="1">Uncharacterized protein</fullName>
    </submittedName>
</protein>
<name>A0A4V0P227_FLUSA</name>
<gene>
    <name evidence="1" type="ORF">JCM31447_01850</name>
</gene>
<dbReference type="Proteomes" id="UP000291236">
    <property type="component" value="Chromosome"/>
</dbReference>
<keyword evidence="2" id="KW-1185">Reference proteome</keyword>
<evidence type="ECO:0000313" key="2">
    <source>
        <dbReference type="Proteomes" id="UP000291236"/>
    </source>
</evidence>
<evidence type="ECO:0000313" key="1">
    <source>
        <dbReference type="EMBL" id="BBH51767.1"/>
    </source>
</evidence>
<reference evidence="1 2" key="1">
    <citation type="submission" date="2018-12" db="EMBL/GenBank/DDBJ databases">
        <title>Rubrispira sanarue gen. nov., sp., nov., a member of the order Silvanigrellales, isolated from a brackish lake in Hamamatsu Japan.</title>
        <authorList>
            <person name="Maejima Y."/>
            <person name="Iino T."/>
            <person name="Muraguchi Y."/>
            <person name="Fukuda K."/>
            <person name="Nojiri H."/>
            <person name="Ohkuma M."/>
            <person name="Moriuchi R."/>
            <person name="Dohra H."/>
            <person name="Kimbara K."/>
            <person name="Shintani M."/>
        </authorList>
    </citation>
    <scope>NUCLEOTIDE SEQUENCE [LARGE SCALE GENOMIC DNA]</scope>
    <source>
        <strain evidence="1 2">RF1110005</strain>
    </source>
</reference>
<organism evidence="1 2">
    <name type="scientific">Fluviispira sanaruensis</name>
    <dbReference type="NCBI Taxonomy" id="2493639"/>
    <lineage>
        <taxon>Bacteria</taxon>
        <taxon>Pseudomonadati</taxon>
        <taxon>Bdellovibrionota</taxon>
        <taxon>Oligoflexia</taxon>
        <taxon>Silvanigrellales</taxon>
        <taxon>Silvanigrellaceae</taxon>
        <taxon>Fluviispira</taxon>
    </lineage>
</organism>
<dbReference type="KEGG" id="sbf:JCM31447_01850"/>
<dbReference type="AlphaFoldDB" id="A0A4V0P227"/>
<dbReference type="EMBL" id="AP019368">
    <property type="protein sequence ID" value="BBH51767.1"/>
    <property type="molecule type" value="Genomic_DNA"/>
</dbReference>